<accession>A0AAW4VMP3</accession>
<feature type="transmembrane region" description="Helical" evidence="1">
    <location>
        <begin position="83"/>
        <end position="107"/>
    </location>
</feature>
<proteinExistence type="predicted"/>
<organism evidence="2 3">
    <name type="scientific">Faecalibacillus intestinalis</name>
    <dbReference type="NCBI Taxonomy" id="1982626"/>
    <lineage>
        <taxon>Bacteria</taxon>
        <taxon>Bacillati</taxon>
        <taxon>Bacillota</taxon>
        <taxon>Erysipelotrichia</taxon>
        <taxon>Erysipelotrichales</taxon>
        <taxon>Coprobacillaceae</taxon>
        <taxon>Faecalibacillus</taxon>
    </lineage>
</organism>
<evidence type="ECO:0000313" key="3">
    <source>
        <dbReference type="Proteomes" id="UP001197827"/>
    </source>
</evidence>
<evidence type="ECO:0000313" key="2">
    <source>
        <dbReference type="EMBL" id="MCB8563056.1"/>
    </source>
</evidence>
<dbReference type="AlphaFoldDB" id="A0AAW4VMP3"/>
<dbReference type="Proteomes" id="UP001197827">
    <property type="component" value="Unassembled WGS sequence"/>
</dbReference>
<feature type="transmembrane region" description="Helical" evidence="1">
    <location>
        <begin position="113"/>
        <end position="134"/>
    </location>
</feature>
<gene>
    <name evidence="2" type="ORF">LJD74_13775</name>
</gene>
<evidence type="ECO:0000256" key="1">
    <source>
        <dbReference type="SAM" id="Phobius"/>
    </source>
</evidence>
<sequence length="173" mass="20238">MNNEINNEVVDFGFNLSDIINSLDDDSNIEKSNEIEKLNESKIDTLKCVLDNYQQTDRKLLETLTDTVDLLKNRETQKSRFKLWFFIIIMTVFVILCLSPFVILFLFRNIITNQSLIVTIIGTLTEILTAIIVLPKIIANYLFNLNEDKEYFNLISDLKSYHEKKSRYIDSNK</sequence>
<name>A0AAW4VMP3_9FIRM</name>
<keyword evidence="1" id="KW-1133">Transmembrane helix</keyword>
<protein>
    <submittedName>
        <fullName evidence="2">Uncharacterized protein</fullName>
    </submittedName>
</protein>
<dbReference type="RefSeq" id="WP_117782159.1">
    <property type="nucleotide sequence ID" value="NZ_JAJDKQ010000041.1"/>
</dbReference>
<comment type="caution">
    <text evidence="2">The sequence shown here is derived from an EMBL/GenBank/DDBJ whole genome shotgun (WGS) entry which is preliminary data.</text>
</comment>
<dbReference type="EMBL" id="JAJDKQ010000041">
    <property type="protein sequence ID" value="MCB8563056.1"/>
    <property type="molecule type" value="Genomic_DNA"/>
</dbReference>
<keyword evidence="1" id="KW-0812">Transmembrane</keyword>
<reference evidence="2" key="1">
    <citation type="submission" date="2021-10" db="EMBL/GenBank/DDBJ databases">
        <title>Collection of gut derived symbiotic bacterial strains cultured from healthy donors.</title>
        <authorList>
            <person name="Lin H."/>
            <person name="Littmann E."/>
            <person name="Kohout C."/>
            <person name="Pamer E.G."/>
        </authorList>
    </citation>
    <scope>NUCLEOTIDE SEQUENCE</scope>
    <source>
        <strain evidence="2">DFI.5.2</strain>
    </source>
</reference>
<keyword evidence="1" id="KW-0472">Membrane</keyword>